<comment type="similarity">
    <text evidence="1">Belongs to the prephenate/arogenate dehydrogenase family.</text>
</comment>
<dbReference type="InterPro" id="IPR050812">
    <property type="entry name" value="Preph/Arog_dehydrog"/>
</dbReference>
<dbReference type="EMBL" id="PEYM01000059">
    <property type="protein sequence ID" value="PIS30248.1"/>
    <property type="molecule type" value="Genomic_DNA"/>
</dbReference>
<dbReference type="Gene3D" id="3.40.50.720">
    <property type="entry name" value="NAD(P)-binding Rossmann-like Domain"/>
    <property type="match status" value="1"/>
</dbReference>
<dbReference type="FunFam" id="3.40.50.720:FF:000208">
    <property type="entry name" value="Prephenate dehydrogenase"/>
    <property type="match status" value="1"/>
</dbReference>
<dbReference type="GO" id="GO:0008977">
    <property type="term" value="F:prephenate dehydrogenase (NAD+) activity"/>
    <property type="evidence" value="ECO:0007669"/>
    <property type="project" value="InterPro"/>
</dbReference>
<protein>
    <submittedName>
        <fullName evidence="4">Prephenate dehydrogenase/arogenate dehydrogenase family protein</fullName>
    </submittedName>
</protein>
<dbReference type="Pfam" id="PF02153">
    <property type="entry name" value="PDH_N"/>
    <property type="match status" value="1"/>
</dbReference>
<dbReference type="PROSITE" id="PS51176">
    <property type="entry name" value="PDH_ADH"/>
    <property type="match status" value="1"/>
</dbReference>
<dbReference type="PANTHER" id="PTHR21363">
    <property type="entry name" value="PREPHENATE DEHYDROGENASE"/>
    <property type="match status" value="1"/>
</dbReference>
<dbReference type="Gene3D" id="1.10.3660.10">
    <property type="entry name" value="6-phosphogluconate dehydrogenase C-terminal like domain"/>
    <property type="match status" value="1"/>
</dbReference>
<reference evidence="4 5" key="1">
    <citation type="submission" date="2017-09" db="EMBL/GenBank/DDBJ databases">
        <title>Depth-based differentiation of microbial function through sediment-hosted aquifers and enrichment of novel symbionts in the deep terrestrial subsurface.</title>
        <authorList>
            <person name="Probst A.J."/>
            <person name="Ladd B."/>
            <person name="Jarett J.K."/>
            <person name="Geller-Mcgrath D.E."/>
            <person name="Sieber C.M."/>
            <person name="Emerson J.B."/>
            <person name="Anantharaman K."/>
            <person name="Thomas B.C."/>
            <person name="Malmstrom R."/>
            <person name="Stieglmeier M."/>
            <person name="Klingl A."/>
            <person name="Woyke T."/>
            <person name="Ryan C.M."/>
            <person name="Banfield J.F."/>
        </authorList>
    </citation>
    <scope>NUCLEOTIDE SEQUENCE [LARGE SCALE GENOMIC DNA]</scope>
    <source>
        <strain evidence="4">CG08_land_8_20_14_0_20_45_16</strain>
    </source>
</reference>
<dbReference type="InterPro" id="IPR036291">
    <property type="entry name" value="NAD(P)-bd_dom_sf"/>
</dbReference>
<dbReference type="InterPro" id="IPR003099">
    <property type="entry name" value="Prephen_DH"/>
</dbReference>
<evidence type="ECO:0000259" key="3">
    <source>
        <dbReference type="PROSITE" id="PS51176"/>
    </source>
</evidence>
<evidence type="ECO:0000313" key="5">
    <source>
        <dbReference type="Proteomes" id="UP000231343"/>
    </source>
</evidence>
<dbReference type="SUPFAM" id="SSF48179">
    <property type="entry name" value="6-phosphogluconate dehydrogenase C-terminal domain-like"/>
    <property type="match status" value="1"/>
</dbReference>
<dbReference type="GO" id="GO:0070403">
    <property type="term" value="F:NAD+ binding"/>
    <property type="evidence" value="ECO:0007669"/>
    <property type="project" value="InterPro"/>
</dbReference>
<proteinExistence type="inferred from homology"/>
<dbReference type="InterPro" id="IPR046825">
    <property type="entry name" value="PDH_C"/>
</dbReference>
<dbReference type="SUPFAM" id="SSF51735">
    <property type="entry name" value="NAD(P)-binding Rossmann-fold domains"/>
    <property type="match status" value="1"/>
</dbReference>
<evidence type="ECO:0000256" key="2">
    <source>
        <dbReference type="ARBA" id="ARBA00023002"/>
    </source>
</evidence>
<keyword evidence="2" id="KW-0560">Oxidoreductase</keyword>
<dbReference type="InterPro" id="IPR046826">
    <property type="entry name" value="PDH_N"/>
</dbReference>
<sequence length="287" mass="29844">MRIAIVGLGLIGGSIGLGLRRSYVRGQLSDVIVGIPRRKKTIAEAITLGAIDEGTLDIKEGVAGADVVLLCTPISLIIPKLKELVPALKKGAIVSDVGSVKSEIVAAAAALMPAGTFFVGGHPMAGKEQVKLEAAEADLLTDKVYILTETPQTNKPALKIMTEVVTALRGKVVKMDPMTHDLVVAAVSHAPLAIAAALVNSVAETSLAYPQVKSCAASGFKDTTRIASGDPVLGVDMFTANKLGVLASIGAFRVALGKLEKAIQAEDKAAISKLLAQAKNFRDDLYQ</sequence>
<accession>A0A2H0XZ53</accession>
<organism evidence="4 5">
    <name type="scientific">Candidatus Saganbacteria bacterium CG08_land_8_20_14_0_20_45_16</name>
    <dbReference type="NCBI Taxonomy" id="2014293"/>
    <lineage>
        <taxon>Bacteria</taxon>
        <taxon>Bacillati</taxon>
        <taxon>Saganbacteria</taxon>
    </lineage>
</organism>
<gene>
    <name evidence="4" type="ORF">COT42_03475</name>
</gene>
<dbReference type="InterPro" id="IPR008927">
    <property type="entry name" value="6-PGluconate_DH-like_C_sf"/>
</dbReference>
<comment type="caution">
    <text evidence="4">The sequence shown here is derived from an EMBL/GenBank/DDBJ whole genome shotgun (WGS) entry which is preliminary data.</text>
</comment>
<dbReference type="GO" id="GO:0004665">
    <property type="term" value="F:prephenate dehydrogenase (NADP+) activity"/>
    <property type="evidence" value="ECO:0007669"/>
    <property type="project" value="InterPro"/>
</dbReference>
<name>A0A2H0XZ53_UNCSA</name>
<dbReference type="Proteomes" id="UP000231343">
    <property type="component" value="Unassembled WGS sequence"/>
</dbReference>
<dbReference type="PANTHER" id="PTHR21363:SF0">
    <property type="entry name" value="PREPHENATE DEHYDROGENASE [NADP(+)]"/>
    <property type="match status" value="1"/>
</dbReference>
<evidence type="ECO:0000313" key="4">
    <source>
        <dbReference type="EMBL" id="PIS30248.1"/>
    </source>
</evidence>
<dbReference type="AlphaFoldDB" id="A0A2H0XZ53"/>
<dbReference type="GO" id="GO:0006571">
    <property type="term" value="P:tyrosine biosynthetic process"/>
    <property type="evidence" value="ECO:0007669"/>
    <property type="project" value="InterPro"/>
</dbReference>
<feature type="domain" description="Prephenate/arogenate dehydrogenase" evidence="3">
    <location>
        <begin position="1"/>
        <end position="287"/>
    </location>
</feature>
<dbReference type="Pfam" id="PF20463">
    <property type="entry name" value="PDH_C"/>
    <property type="match status" value="1"/>
</dbReference>
<evidence type="ECO:0000256" key="1">
    <source>
        <dbReference type="ARBA" id="ARBA00007964"/>
    </source>
</evidence>